<feature type="region of interest" description="Disordered" evidence="1">
    <location>
        <begin position="1"/>
        <end position="24"/>
    </location>
</feature>
<organism evidence="2 3">
    <name type="scientific">Dreissena polymorpha</name>
    <name type="common">Zebra mussel</name>
    <name type="synonym">Mytilus polymorpha</name>
    <dbReference type="NCBI Taxonomy" id="45954"/>
    <lineage>
        <taxon>Eukaryota</taxon>
        <taxon>Metazoa</taxon>
        <taxon>Spiralia</taxon>
        <taxon>Lophotrochozoa</taxon>
        <taxon>Mollusca</taxon>
        <taxon>Bivalvia</taxon>
        <taxon>Autobranchia</taxon>
        <taxon>Heteroconchia</taxon>
        <taxon>Euheterodonta</taxon>
        <taxon>Imparidentia</taxon>
        <taxon>Neoheterodontei</taxon>
        <taxon>Myida</taxon>
        <taxon>Dreissenoidea</taxon>
        <taxon>Dreissenidae</taxon>
        <taxon>Dreissena</taxon>
    </lineage>
</organism>
<evidence type="ECO:0000313" key="2">
    <source>
        <dbReference type="EMBL" id="KAH3846892.1"/>
    </source>
</evidence>
<protein>
    <submittedName>
        <fullName evidence="2">Uncharacterized protein</fullName>
    </submittedName>
</protein>
<reference evidence="2" key="1">
    <citation type="journal article" date="2019" name="bioRxiv">
        <title>The Genome of the Zebra Mussel, Dreissena polymorpha: A Resource for Invasive Species Research.</title>
        <authorList>
            <person name="McCartney M.A."/>
            <person name="Auch B."/>
            <person name="Kono T."/>
            <person name="Mallez S."/>
            <person name="Zhang Y."/>
            <person name="Obille A."/>
            <person name="Becker A."/>
            <person name="Abrahante J.E."/>
            <person name="Garbe J."/>
            <person name="Badalamenti J.P."/>
            <person name="Herman A."/>
            <person name="Mangelson H."/>
            <person name="Liachko I."/>
            <person name="Sullivan S."/>
            <person name="Sone E.D."/>
            <person name="Koren S."/>
            <person name="Silverstein K.A.T."/>
            <person name="Beckman K.B."/>
            <person name="Gohl D.M."/>
        </authorList>
    </citation>
    <scope>NUCLEOTIDE SEQUENCE</scope>
    <source>
        <strain evidence="2">Duluth1</strain>
        <tissue evidence="2">Whole animal</tissue>
    </source>
</reference>
<sequence>MFQKSVTDRLTDRQTDTQSANHKGQKRHWTTDVFNFQLVQDFIGTNLLTKFHDDRTINEPSRVLHENGLPPGGNVFQHTRTILELIQDIIRTNVLTKFHADWTINVTFREKCPPHAGNVFTQPEPFFKIDQDIIGTNLLTNFHYDQTINVASRVLTRKNAPTCGGHVFQPTGTIFKLVKDIIGTNLLDQTINVASRDLSHTTHERQKAITKAHHEHIVLR</sequence>
<dbReference type="AlphaFoldDB" id="A0A9D4KVI2"/>
<gene>
    <name evidence="2" type="ORF">DPMN_089199</name>
</gene>
<accession>A0A9D4KVI2</accession>
<proteinExistence type="predicted"/>
<reference evidence="2" key="2">
    <citation type="submission" date="2020-11" db="EMBL/GenBank/DDBJ databases">
        <authorList>
            <person name="McCartney M.A."/>
            <person name="Auch B."/>
            <person name="Kono T."/>
            <person name="Mallez S."/>
            <person name="Becker A."/>
            <person name="Gohl D.M."/>
            <person name="Silverstein K.A.T."/>
            <person name="Koren S."/>
            <person name="Bechman K.B."/>
            <person name="Herman A."/>
            <person name="Abrahante J.E."/>
            <person name="Garbe J."/>
        </authorList>
    </citation>
    <scope>NUCLEOTIDE SEQUENCE</scope>
    <source>
        <strain evidence="2">Duluth1</strain>
        <tissue evidence="2">Whole animal</tissue>
    </source>
</reference>
<keyword evidence="3" id="KW-1185">Reference proteome</keyword>
<evidence type="ECO:0000256" key="1">
    <source>
        <dbReference type="SAM" id="MobiDB-lite"/>
    </source>
</evidence>
<dbReference type="EMBL" id="JAIWYP010000003">
    <property type="protein sequence ID" value="KAH3846892.1"/>
    <property type="molecule type" value="Genomic_DNA"/>
</dbReference>
<evidence type="ECO:0000313" key="3">
    <source>
        <dbReference type="Proteomes" id="UP000828390"/>
    </source>
</evidence>
<dbReference type="Proteomes" id="UP000828390">
    <property type="component" value="Unassembled WGS sequence"/>
</dbReference>
<comment type="caution">
    <text evidence="2">The sequence shown here is derived from an EMBL/GenBank/DDBJ whole genome shotgun (WGS) entry which is preliminary data.</text>
</comment>
<name>A0A9D4KVI2_DREPO</name>
<feature type="compositionally biased region" description="Basic and acidic residues" evidence="1">
    <location>
        <begin position="1"/>
        <end position="15"/>
    </location>
</feature>